<dbReference type="PROSITE" id="PS00061">
    <property type="entry name" value="ADH_SHORT"/>
    <property type="match status" value="1"/>
</dbReference>
<dbReference type="SUPFAM" id="SSF51735">
    <property type="entry name" value="NAD(P)-binding Rossmann-fold domains"/>
    <property type="match status" value="1"/>
</dbReference>
<dbReference type="InterPro" id="IPR036291">
    <property type="entry name" value="NAD(P)-bd_dom_sf"/>
</dbReference>
<protein>
    <submittedName>
        <fullName evidence="4">Sorbitol-6-phosphate 2-dehydrogenase</fullName>
    </submittedName>
</protein>
<keyword evidence="5" id="KW-1185">Reference proteome</keyword>
<dbReference type="InterPro" id="IPR020904">
    <property type="entry name" value="Sc_DH/Rdtase_CS"/>
</dbReference>
<dbReference type="SUPFAM" id="SSF53639">
    <property type="entry name" value="AraD/HMP-PK domain-like"/>
    <property type="match status" value="1"/>
</dbReference>
<evidence type="ECO:0000259" key="3">
    <source>
        <dbReference type="SMART" id="SM01007"/>
    </source>
</evidence>
<dbReference type="PRINTS" id="PR00081">
    <property type="entry name" value="GDHRDH"/>
</dbReference>
<evidence type="ECO:0000256" key="1">
    <source>
        <dbReference type="ARBA" id="ARBA00006484"/>
    </source>
</evidence>
<proteinExistence type="inferred from homology"/>
<dbReference type="GO" id="GO:0016491">
    <property type="term" value="F:oxidoreductase activity"/>
    <property type="evidence" value="ECO:0007669"/>
    <property type="project" value="UniProtKB-KW"/>
</dbReference>
<dbReference type="InterPro" id="IPR002347">
    <property type="entry name" value="SDR_fam"/>
</dbReference>
<evidence type="ECO:0000313" key="4">
    <source>
        <dbReference type="EMBL" id="GAO29426.1"/>
    </source>
</evidence>
<dbReference type="AlphaFoldDB" id="A0A0E9LWD1"/>
<organism evidence="4 5">
    <name type="scientific">Geofilum rubicundum JCM 15548</name>
    <dbReference type="NCBI Taxonomy" id="1236989"/>
    <lineage>
        <taxon>Bacteria</taxon>
        <taxon>Pseudomonadati</taxon>
        <taxon>Bacteroidota</taxon>
        <taxon>Bacteroidia</taxon>
        <taxon>Marinilabiliales</taxon>
        <taxon>Marinilabiliaceae</taxon>
        <taxon>Geofilum</taxon>
    </lineage>
</organism>
<dbReference type="PRINTS" id="PR00080">
    <property type="entry name" value="SDRFAMILY"/>
</dbReference>
<dbReference type="PANTHER" id="PTHR43639">
    <property type="entry name" value="OXIDOREDUCTASE, SHORT-CHAIN DEHYDROGENASE/REDUCTASE FAMILY (AFU_ORTHOLOGUE AFUA_5G02870)"/>
    <property type="match status" value="1"/>
</dbReference>
<accession>A0A0E9LWD1</accession>
<keyword evidence="2" id="KW-0560">Oxidoreductase</keyword>
<gene>
    <name evidence="4" type="ORF">JCM15548_11613</name>
</gene>
<dbReference type="SMART" id="SM01007">
    <property type="entry name" value="Aldolase_II"/>
    <property type="match status" value="1"/>
</dbReference>
<dbReference type="EMBL" id="BAZW01000009">
    <property type="protein sequence ID" value="GAO29426.1"/>
    <property type="molecule type" value="Genomic_DNA"/>
</dbReference>
<dbReference type="Pfam" id="PF00596">
    <property type="entry name" value="Aldolase_II"/>
    <property type="match status" value="1"/>
</dbReference>
<dbReference type="InterPro" id="IPR036409">
    <property type="entry name" value="Aldolase_II/adducin_N_sf"/>
</dbReference>
<dbReference type="PANTHER" id="PTHR43639:SF1">
    <property type="entry name" value="SHORT-CHAIN DEHYDROGENASE_REDUCTASE FAMILY PROTEIN"/>
    <property type="match status" value="1"/>
</dbReference>
<dbReference type="Gene3D" id="3.40.225.10">
    <property type="entry name" value="Class II aldolase/adducin N-terminal domain"/>
    <property type="match status" value="1"/>
</dbReference>
<dbReference type="InterPro" id="IPR001303">
    <property type="entry name" value="Aldolase_II/adducin_N"/>
</dbReference>
<dbReference type="FunFam" id="3.40.50.720:FF:000084">
    <property type="entry name" value="Short-chain dehydrogenase reductase"/>
    <property type="match status" value="1"/>
</dbReference>
<evidence type="ECO:0000313" key="5">
    <source>
        <dbReference type="Proteomes" id="UP000032900"/>
    </source>
</evidence>
<reference evidence="4 5" key="1">
    <citation type="journal article" date="2015" name="Microbes Environ.">
        <title>Distribution and evolution of nitrogen fixation genes in the phylum bacteroidetes.</title>
        <authorList>
            <person name="Inoue J."/>
            <person name="Oshima K."/>
            <person name="Suda W."/>
            <person name="Sakamoto M."/>
            <person name="Iino T."/>
            <person name="Noda S."/>
            <person name="Hongoh Y."/>
            <person name="Hattori M."/>
            <person name="Ohkuma M."/>
        </authorList>
    </citation>
    <scope>NUCLEOTIDE SEQUENCE [LARGE SCALE GENOMIC DNA]</scope>
    <source>
        <strain evidence="4">JCM 15548</strain>
    </source>
</reference>
<sequence>MRLQHSQKENIFFQNIIIEKKMTLSKLIEISREYGRHKEFVIAGGGNTSYKTADHLWVKASGHALATIGEEGFAQLDRKKLALVASKSYSDDNFERERQVKDDLAAANLTSERRPSVETSMHDVIDYSYVIHLHPTAVNGVMCANDVEKVLPSIFGEDALYIPYIDPGYILFKEVEKQIKLYRAAHGFDPKVILLQNHGIFVSSDSVDEVRDIYDRLLKSIDSHLKQPLPTQEVEVPGVVTEIIPALRMLASTEELKTLKVRNNALVQHFSDSAAAFDKVSKPFTPDIIVYCKSKYLYIDESNPAVVIERFKTAYTDFVATNGYPPKVVLIKGIGMVAIGENSAQTDIILDVFEDMLKISWLSESFGGQHFMTDAQIGFIDTWEVENYRRSMAVVASKGRVENRTVIVTGAAQGFGEGIARELKEQGANIVVADLNVEKGRAAAAELNAIKGGNKALFVKTDISKTEEIEHLVAETVKHFGGVDVFISNAGILRAGGLDEMTPENFDLVTKINYNAYFYCTKVVSKVMKLQTQYKADYMADIIQINSKSGLSGSKKNFAYAGGKFGGIGLTQSFALELAPDRIKVNSVCPGNFYDGPLWSDPERGLFVQYLEAGKVPGAQTIEDVKQFYLNQTPIQRGCTVKDVVKGVIYLIDQAYETGQALPVTGGQIMLK</sequence>
<feature type="domain" description="Class II aldolase/adducin N-terminal" evidence="3">
    <location>
        <begin position="26"/>
        <end position="225"/>
    </location>
</feature>
<dbReference type="STRING" id="1236989.JCM15548_11613"/>
<dbReference type="Proteomes" id="UP000032900">
    <property type="component" value="Unassembled WGS sequence"/>
</dbReference>
<comment type="similarity">
    <text evidence="1">Belongs to the short-chain dehydrogenases/reductases (SDR) family.</text>
</comment>
<dbReference type="Gene3D" id="3.40.50.720">
    <property type="entry name" value="NAD(P)-binding Rossmann-like Domain"/>
    <property type="match status" value="1"/>
</dbReference>
<evidence type="ECO:0000256" key="2">
    <source>
        <dbReference type="ARBA" id="ARBA00023002"/>
    </source>
</evidence>
<name>A0A0E9LWD1_9BACT</name>
<dbReference type="Pfam" id="PF00106">
    <property type="entry name" value="adh_short"/>
    <property type="match status" value="1"/>
</dbReference>
<comment type="caution">
    <text evidence="4">The sequence shown here is derived from an EMBL/GenBank/DDBJ whole genome shotgun (WGS) entry which is preliminary data.</text>
</comment>